<evidence type="ECO:0000256" key="7">
    <source>
        <dbReference type="SAM" id="Phobius"/>
    </source>
</evidence>
<dbReference type="InterPro" id="IPR001991">
    <property type="entry name" value="Na-dicarboxylate_symporter"/>
</dbReference>
<name>A0ABN5CDQ3_PSEO7</name>
<dbReference type="PANTHER" id="PTHR42865:SF7">
    <property type="entry name" value="PROTON_GLUTAMATE-ASPARTATE SYMPORTER"/>
    <property type="match status" value="1"/>
</dbReference>
<evidence type="ECO:0000256" key="6">
    <source>
        <dbReference type="ARBA" id="ARBA00023136"/>
    </source>
</evidence>
<dbReference type="Gene3D" id="1.10.3860.10">
    <property type="entry name" value="Sodium:dicarboxylate symporter"/>
    <property type="match status" value="1"/>
</dbReference>
<feature type="transmembrane region" description="Helical" evidence="7">
    <location>
        <begin position="101"/>
        <end position="123"/>
    </location>
</feature>
<dbReference type="RefSeq" id="WP_010373946.1">
    <property type="nucleotide sequence ID" value="NZ_CP011924.1"/>
</dbReference>
<feature type="transmembrane region" description="Helical" evidence="7">
    <location>
        <begin position="346"/>
        <end position="363"/>
    </location>
</feature>
<comment type="subcellular location">
    <subcellularLocation>
        <location evidence="1">Cell membrane</location>
        <topology evidence="1">Multi-pass membrane protein</topology>
    </subcellularLocation>
</comment>
<accession>A0ABN5CDQ3</accession>
<sequence length="444" mass="46680">MSENQKMGLTARIMIGMVLGVVLGLTLQAILGKNKEILIPLGLFDLPIKGFFVDGLFHIGGQIFIASLKMLVVPLVFISLVCGTCSLSDPKKLGRLGGKSIGLYLITAAIAITVAITLALLIAPGGGVEIPSSASFDAKQAPTLVQVIINMFPTNPIDAMANGNMLQIIVFALLFGIAMALSGDAGARLASVFEDLNTVVLKLLTLLMNVAPYGVFCLMAKLFTTIDMGLIAELGKYFMVVLAALLIHAFINYSILFKLLTGLSPIIFLKKMKDACMFAFSTSSSSATMPVTLETATKKLGAHNSVASFTIPLGATINMDGTAIMQGVATVFIAQVFGVDLTINDYLMVILTATLASVGTAGVPGVGLIMLAMVLNQVGLPVEGIALIIGVDRLLDMTRTAVNVTGDCMVTCAVAKSENEFDIDVFNDPDAAKELEETTSKAKA</sequence>
<evidence type="ECO:0008006" key="10">
    <source>
        <dbReference type="Google" id="ProtNLM"/>
    </source>
</evidence>
<evidence type="ECO:0000313" key="9">
    <source>
        <dbReference type="Proteomes" id="UP000016521"/>
    </source>
</evidence>
<feature type="transmembrane region" description="Helical" evidence="7">
    <location>
        <begin position="313"/>
        <end position="334"/>
    </location>
</feature>
<keyword evidence="5 7" id="KW-1133">Transmembrane helix</keyword>
<evidence type="ECO:0000256" key="1">
    <source>
        <dbReference type="ARBA" id="ARBA00004651"/>
    </source>
</evidence>
<feature type="transmembrane region" description="Helical" evidence="7">
    <location>
        <begin position="369"/>
        <end position="391"/>
    </location>
</feature>
<dbReference type="InterPro" id="IPR036458">
    <property type="entry name" value="Na:dicarbo_symporter_sf"/>
</dbReference>
<dbReference type="PRINTS" id="PR00173">
    <property type="entry name" value="EDTRNSPORT"/>
</dbReference>
<keyword evidence="3" id="KW-1003">Cell membrane</keyword>
<feature type="transmembrane region" description="Helical" evidence="7">
    <location>
        <begin position="12"/>
        <end position="31"/>
    </location>
</feature>
<feature type="transmembrane region" description="Helical" evidence="7">
    <location>
        <begin position="275"/>
        <end position="293"/>
    </location>
</feature>
<keyword evidence="9" id="KW-1185">Reference proteome</keyword>
<evidence type="ECO:0000256" key="2">
    <source>
        <dbReference type="ARBA" id="ARBA00022448"/>
    </source>
</evidence>
<evidence type="ECO:0000256" key="4">
    <source>
        <dbReference type="ARBA" id="ARBA00022692"/>
    </source>
</evidence>
<gene>
    <name evidence="8" type="ORF">PPIS_a1659</name>
</gene>
<dbReference type="Proteomes" id="UP000016521">
    <property type="component" value="Chromosome I"/>
</dbReference>
<organism evidence="8 9">
    <name type="scientific">Pseudoalteromonas piscicida</name>
    <dbReference type="NCBI Taxonomy" id="43662"/>
    <lineage>
        <taxon>Bacteria</taxon>
        <taxon>Pseudomonadati</taxon>
        <taxon>Pseudomonadota</taxon>
        <taxon>Gammaproteobacteria</taxon>
        <taxon>Alteromonadales</taxon>
        <taxon>Pseudoalteromonadaceae</taxon>
        <taxon>Pseudoalteromonas</taxon>
    </lineage>
</organism>
<feature type="transmembrane region" description="Helical" evidence="7">
    <location>
        <begin position="235"/>
        <end position="255"/>
    </location>
</feature>
<dbReference type="SUPFAM" id="SSF118215">
    <property type="entry name" value="Proton glutamate symport protein"/>
    <property type="match status" value="1"/>
</dbReference>
<feature type="transmembrane region" description="Helical" evidence="7">
    <location>
        <begin position="51"/>
        <end position="80"/>
    </location>
</feature>
<keyword evidence="6 7" id="KW-0472">Membrane</keyword>
<protein>
    <recommendedName>
        <fullName evidence="10">Dicarboxylate/amino acid:cation symporter</fullName>
    </recommendedName>
</protein>
<keyword evidence="2" id="KW-0813">Transport</keyword>
<keyword evidence="4 7" id="KW-0812">Transmembrane</keyword>
<evidence type="ECO:0000256" key="3">
    <source>
        <dbReference type="ARBA" id="ARBA00022475"/>
    </source>
</evidence>
<feature type="transmembrane region" description="Helical" evidence="7">
    <location>
        <begin position="199"/>
        <end position="223"/>
    </location>
</feature>
<proteinExistence type="predicted"/>
<evidence type="ECO:0000313" key="8">
    <source>
        <dbReference type="EMBL" id="ATD06756.1"/>
    </source>
</evidence>
<feature type="transmembrane region" description="Helical" evidence="7">
    <location>
        <begin position="165"/>
        <end position="187"/>
    </location>
</feature>
<evidence type="ECO:0000256" key="5">
    <source>
        <dbReference type="ARBA" id="ARBA00022989"/>
    </source>
</evidence>
<dbReference type="Pfam" id="PF00375">
    <property type="entry name" value="SDF"/>
    <property type="match status" value="1"/>
</dbReference>
<dbReference type="PANTHER" id="PTHR42865">
    <property type="entry name" value="PROTON/GLUTAMATE-ASPARTATE SYMPORTER"/>
    <property type="match status" value="1"/>
</dbReference>
<dbReference type="EMBL" id="CP011924">
    <property type="protein sequence ID" value="ATD06756.1"/>
    <property type="molecule type" value="Genomic_DNA"/>
</dbReference>
<reference evidence="8 9" key="1">
    <citation type="submission" date="2015-06" db="EMBL/GenBank/DDBJ databases">
        <authorList>
            <person name="Xie B.-B."/>
            <person name="Rong J.-C."/>
            <person name="Qin Q.-L."/>
            <person name="Zhang Y.-Z."/>
        </authorList>
    </citation>
    <scope>NUCLEOTIDE SEQUENCE [LARGE SCALE GENOMIC DNA]</scope>
    <source>
        <strain evidence="8 9">JCM 20779</strain>
    </source>
</reference>